<dbReference type="Proteomes" id="UP000593567">
    <property type="component" value="Unassembled WGS sequence"/>
</dbReference>
<evidence type="ECO:0000313" key="2">
    <source>
        <dbReference type="Proteomes" id="UP000593567"/>
    </source>
</evidence>
<accession>A0A7J7JPF6</accession>
<keyword evidence="2" id="KW-1185">Reference proteome</keyword>
<evidence type="ECO:0000313" key="1">
    <source>
        <dbReference type="EMBL" id="KAF6028222.1"/>
    </source>
</evidence>
<gene>
    <name evidence="1" type="ORF">EB796_013468</name>
</gene>
<sequence>MVFVWHSGHCTHTDGLPGASLLIFQQFNWLMVCHPSFKSSIKGAGATALRIFIVMLVRGFLLQVSGFATENLKMFCFSPNVGI</sequence>
<organism evidence="1 2">
    <name type="scientific">Bugula neritina</name>
    <name type="common">Brown bryozoan</name>
    <name type="synonym">Sertularia neritina</name>
    <dbReference type="NCBI Taxonomy" id="10212"/>
    <lineage>
        <taxon>Eukaryota</taxon>
        <taxon>Metazoa</taxon>
        <taxon>Spiralia</taxon>
        <taxon>Lophotrochozoa</taxon>
        <taxon>Bryozoa</taxon>
        <taxon>Gymnolaemata</taxon>
        <taxon>Cheilostomatida</taxon>
        <taxon>Flustrina</taxon>
        <taxon>Buguloidea</taxon>
        <taxon>Bugulidae</taxon>
        <taxon>Bugula</taxon>
    </lineage>
</organism>
<dbReference type="AlphaFoldDB" id="A0A7J7JPF6"/>
<name>A0A7J7JPF6_BUGNE</name>
<protein>
    <submittedName>
        <fullName evidence="1">Uncharacterized protein</fullName>
    </submittedName>
</protein>
<proteinExistence type="predicted"/>
<comment type="caution">
    <text evidence="1">The sequence shown here is derived from an EMBL/GenBank/DDBJ whole genome shotgun (WGS) entry which is preliminary data.</text>
</comment>
<dbReference type="EMBL" id="VXIV02001974">
    <property type="protein sequence ID" value="KAF6028222.1"/>
    <property type="molecule type" value="Genomic_DNA"/>
</dbReference>
<reference evidence="1" key="1">
    <citation type="submission" date="2020-06" db="EMBL/GenBank/DDBJ databases">
        <title>Draft genome of Bugula neritina, a colonial animal packing powerful symbionts and potential medicines.</title>
        <authorList>
            <person name="Rayko M."/>
        </authorList>
    </citation>
    <scope>NUCLEOTIDE SEQUENCE [LARGE SCALE GENOMIC DNA]</scope>
    <source>
        <strain evidence="1">Kwan_BN1</strain>
    </source>
</reference>